<organism evidence="4 5">
    <name type="scientific">Fumia xinanensis</name>
    <dbReference type="NCBI Taxonomy" id="2763659"/>
    <lineage>
        <taxon>Bacteria</taxon>
        <taxon>Bacillati</taxon>
        <taxon>Bacillota</taxon>
        <taxon>Clostridia</taxon>
        <taxon>Eubacteriales</taxon>
        <taxon>Oscillospiraceae</taxon>
        <taxon>Fumia</taxon>
    </lineage>
</organism>
<feature type="chain" id="PRO_5037667537" evidence="2">
    <location>
        <begin position="32"/>
        <end position="1966"/>
    </location>
</feature>
<protein>
    <submittedName>
        <fullName evidence="4">DUF4855 domain-containing protein</fullName>
    </submittedName>
</protein>
<feature type="domain" description="F5/8 type C" evidence="3">
    <location>
        <begin position="763"/>
        <end position="921"/>
    </location>
</feature>
<evidence type="ECO:0000256" key="2">
    <source>
        <dbReference type="SAM" id="SignalP"/>
    </source>
</evidence>
<feature type="domain" description="F5/8 type C" evidence="3">
    <location>
        <begin position="1798"/>
        <end position="1962"/>
    </location>
</feature>
<evidence type="ECO:0000313" key="5">
    <source>
        <dbReference type="Proteomes" id="UP000610760"/>
    </source>
</evidence>
<proteinExistence type="predicted"/>
<dbReference type="InterPro" id="IPR000421">
    <property type="entry name" value="FA58C"/>
</dbReference>
<dbReference type="RefSeq" id="WP_249294987.1">
    <property type="nucleotide sequence ID" value="NZ_JACRSV010000002.1"/>
</dbReference>
<evidence type="ECO:0000313" key="4">
    <source>
        <dbReference type="EMBL" id="MBC8560024.1"/>
    </source>
</evidence>
<dbReference type="PROSITE" id="PS50022">
    <property type="entry name" value="FA58C_3"/>
    <property type="match status" value="6"/>
</dbReference>
<dbReference type="Pfam" id="PF00754">
    <property type="entry name" value="F5_F8_type_C"/>
    <property type="match status" value="1"/>
</dbReference>
<reference evidence="4" key="1">
    <citation type="submission" date="2020-08" db="EMBL/GenBank/DDBJ databases">
        <title>Genome public.</title>
        <authorList>
            <person name="Liu C."/>
            <person name="Sun Q."/>
        </authorList>
    </citation>
    <scope>NUCLEOTIDE SEQUENCE</scope>
    <source>
        <strain evidence="4">NSJ-33</strain>
    </source>
</reference>
<feature type="domain" description="F5/8 type C" evidence="3">
    <location>
        <begin position="1632"/>
        <end position="1796"/>
    </location>
</feature>
<dbReference type="InterPro" id="IPR008979">
    <property type="entry name" value="Galactose-bd-like_sf"/>
</dbReference>
<evidence type="ECO:0000259" key="3">
    <source>
        <dbReference type="PROSITE" id="PS50022"/>
    </source>
</evidence>
<dbReference type="Gene3D" id="2.60.120.260">
    <property type="entry name" value="Galactose-binding domain-like"/>
    <property type="match status" value="8"/>
</dbReference>
<feature type="domain" description="F5/8 type C" evidence="3">
    <location>
        <begin position="1200"/>
        <end position="1368"/>
    </location>
</feature>
<dbReference type="SUPFAM" id="SSF49785">
    <property type="entry name" value="Galactose-binding domain-like"/>
    <property type="match status" value="4"/>
</dbReference>
<gene>
    <name evidence="4" type="ORF">H8710_08095</name>
</gene>
<keyword evidence="1" id="KW-0326">Glycosidase</keyword>
<comment type="caution">
    <text evidence="4">The sequence shown here is derived from an EMBL/GenBank/DDBJ whole genome shotgun (WGS) entry which is preliminary data.</text>
</comment>
<dbReference type="Pfam" id="PF16147">
    <property type="entry name" value="DUF4855"/>
    <property type="match status" value="1"/>
</dbReference>
<feature type="domain" description="F5/8 type C" evidence="3">
    <location>
        <begin position="995"/>
        <end position="1091"/>
    </location>
</feature>
<sequence>MKRVKHLGRTLLSAVTALTIMGSILPAQALAAETSTYALSGAYNVARGKSYFIHQAETPNNYPDSTGHELTDGVKGNTNANNSAWSGYYQTSSPTGKPVDRWPLKSVVIDLGGTKSISSIKGTFLTSSSAGAGQPTMVCTFASMDGTNWMPMSRTSIIDQWSSGIHSYGWHVSNTNGLYTDLSWDDNSVYRAKYVRFDFQTRGLNLIDEIEVTGVDGEAAGSLPPGNLTTLDNSTNYQKPGTATAGIQDMVLCYNGYYDGNTGDWNAEQFKPLLAYYDKYGRAQDKMFDAVLFLALRSPYGCDFAAPANTSQYAQGRDWNWVMDKTFKANGDLAALNEAARQTSLALGDPNYKVKFVMSIPYPDQRYTSFGPLSGNYYNLSTDSGYQSAVNWFINQTESRFNSGNYSYVELAGYYWLDEAVNRVDRIRYTANQVHNKGYKFFWIPYYTVPGALYGKDLQFDAVAYQPNHFFPDAYNENDIGLIGTKQVVNAAKLAAYAGIGLELEIDDRLLTNVDKYNQGLDYFNASVEQGFRGPGVFRCWYNDVRTYYKCAISPNSKARAIYDYAYQVMRGTYTKKPYIDTYDEVSDPNNILAGVTYTTGMKVGDPNQGAGNYINDPSRTKLTDNRRAILCEDGIAGYFNRNYNSLSSADFTFDLGGRKSFQQVNISTLAGALGIGRPSKVTIQISNDTGTPSNWTTICSTAMGGPETNKEFIYRTQNGKRITARHIRLLLDFGAANWMAIDDVKVLSIADSAPADGNLNLAQSGEFDIDNAANLALNRPYTVSAPPAERYYDARFKALTDGLVGDATIYDWRWVGFNAARDIVLDLGAVKPFQGVQAVLLNAVAEGGVTYPGALNFSYSSDGKNWTSFVNGSVPAGAPENAVYTYSYAKTSEVQGRYVKLSVPAGFTFISELRVLAKTDALPSEPGFTLLSKGRPYTVSVPAGAAGSWSDPDDGVKLTDGVTVADPRYFNADRNLYTGRSNGSGVDVPVSTVIDLGAQKAIHQVSASFVVNSDYALYLPTSFKVELSNDGSNWVSVHNEYIGGTPAIPVSKFFSARFLPGIPWKARYIRVTYTQNAGVVLTDEIEVWGNSDLSGCQDPADVGKPVITGFTAPSITVEDNDFLTTSARAALRMPKQVQLSYDGGTVTANVINWACADYDPQKLVPQTFTAFYETPAGYRQPTDSAVSVTGTLTLKTAQTENPDLPAQQNLIRGKAYTTNWANSSYHGGYPDINRKKLTDGVRAGGIWNGNNVGFNKNGDSPVILTFDLGKKQELTEFSVCGWDSNGSGVRNPSHIAVEYLNEQTGIWAKAIDQEVGRSSPEGNDLAYKLSFAVPEGTTVTAQKVRFILTHDPYSGTMFLDEVEIFGRDVTAAATPLTGFSEIPAVTVHRDEGLTTASKAAEKLPATVALTYQGGTVTVPVSWSCQSFDPKSTAPQTFTASYETPAGYRQPTSGNVAVTATLTLKHAQSNALNRNLAAGIAYSTNWANENYHGSGQDVNRTKLTDNQFAGSPWEAQNIVGFNKNGAAPVTLTFDLGAKKDVEAVSVLGWDGNASGIRNPSHIKVEYYDESIGGWATASDKDFGRASPEGYEIPYQLDANVNFSSRRVRITLTHDASSGTMFLDEIRIIGAESVSDDGNVLSGRTYTTNWADANYHGSAPDSSRTKLTDGQRATGTWDWNRVAGFNKNGSEPVTLTFDLGSATRLSKVDFSGWDNNASGVRNPSHWKVEYQNAAGNWLTLCDAELSRASVSGEEVPFQFDYLVPSGETVIAQKLRLTLTHDASSGTMFLDEVEAWGSQVVVPENDLIKGLFYTTNWTDGQFHGMANDPSRTKLTDGELAQNSWDTARIAGFNRQGDSAAQITFELGGIKSFQQVIVSGWDNNADGIRNPSHFKVEYRDEAGSWITAYDSDEGRASPEGNIVPFTLCYTVPGGQSLLADAVRISLTPDASSGTMFLDEIQVLHEAVSL</sequence>
<keyword evidence="5" id="KW-1185">Reference proteome</keyword>
<dbReference type="EMBL" id="JACRSV010000002">
    <property type="protein sequence ID" value="MBC8560024.1"/>
    <property type="molecule type" value="Genomic_DNA"/>
</dbReference>
<dbReference type="Proteomes" id="UP000610760">
    <property type="component" value="Unassembled WGS sequence"/>
</dbReference>
<name>A0A926I7J4_9FIRM</name>
<keyword evidence="1" id="KW-0378">Hydrolase</keyword>
<feature type="signal peptide" evidence="2">
    <location>
        <begin position="1"/>
        <end position="31"/>
    </location>
</feature>
<dbReference type="InterPro" id="IPR032329">
    <property type="entry name" value="DUF4855"/>
</dbReference>
<dbReference type="GO" id="GO:0016798">
    <property type="term" value="F:hydrolase activity, acting on glycosyl bonds"/>
    <property type="evidence" value="ECO:0007669"/>
    <property type="project" value="UniProtKB-KW"/>
</dbReference>
<evidence type="ECO:0000256" key="1">
    <source>
        <dbReference type="ARBA" id="ARBA00023295"/>
    </source>
</evidence>
<accession>A0A926I7J4</accession>
<keyword evidence="2" id="KW-0732">Signal</keyword>
<feature type="domain" description="F5/8 type C" evidence="3">
    <location>
        <begin position="1469"/>
        <end position="1630"/>
    </location>
</feature>